<organism evidence="1 2">
    <name type="scientific">Rhizopus azygosporus</name>
    <name type="common">Rhizopus microsporus var. azygosporus</name>
    <dbReference type="NCBI Taxonomy" id="86630"/>
    <lineage>
        <taxon>Eukaryota</taxon>
        <taxon>Fungi</taxon>
        <taxon>Fungi incertae sedis</taxon>
        <taxon>Mucoromycota</taxon>
        <taxon>Mucoromycotina</taxon>
        <taxon>Mucoromycetes</taxon>
        <taxon>Mucorales</taxon>
        <taxon>Mucorineae</taxon>
        <taxon>Rhizopodaceae</taxon>
        <taxon>Rhizopus</taxon>
    </lineage>
</organism>
<proteinExistence type="predicted"/>
<accession>A0A367K952</accession>
<keyword evidence="2" id="KW-1185">Reference proteome</keyword>
<protein>
    <submittedName>
        <fullName evidence="1">Uncharacterized protein</fullName>
    </submittedName>
</protein>
<evidence type="ECO:0000313" key="1">
    <source>
        <dbReference type="EMBL" id="RCH98763.1"/>
    </source>
</evidence>
<gene>
    <name evidence="1" type="ORF">CU097_015142</name>
</gene>
<name>A0A367K952_RHIAZ</name>
<dbReference type="Proteomes" id="UP000252139">
    <property type="component" value="Unassembled WGS sequence"/>
</dbReference>
<dbReference type="EMBL" id="PJQL01000173">
    <property type="protein sequence ID" value="RCH98763.1"/>
    <property type="molecule type" value="Genomic_DNA"/>
</dbReference>
<dbReference type="OrthoDB" id="2253208at2759"/>
<reference evidence="1 2" key="1">
    <citation type="journal article" date="2018" name="G3 (Bethesda)">
        <title>Phylogenetic and Phylogenomic Definition of Rhizopus Species.</title>
        <authorList>
            <person name="Gryganskyi A.P."/>
            <person name="Golan J."/>
            <person name="Dolatabadi S."/>
            <person name="Mondo S."/>
            <person name="Robb S."/>
            <person name="Idnurm A."/>
            <person name="Muszewska A."/>
            <person name="Steczkiewicz K."/>
            <person name="Masonjones S."/>
            <person name="Liao H.L."/>
            <person name="Gajdeczka M.T."/>
            <person name="Anike F."/>
            <person name="Vuek A."/>
            <person name="Anishchenko I.M."/>
            <person name="Voigt K."/>
            <person name="de Hoog G.S."/>
            <person name="Smith M.E."/>
            <person name="Heitman J."/>
            <person name="Vilgalys R."/>
            <person name="Stajich J.E."/>
        </authorList>
    </citation>
    <scope>NUCLEOTIDE SEQUENCE [LARGE SCALE GENOMIC DNA]</scope>
    <source>
        <strain evidence="1 2">CBS 357.93</strain>
    </source>
</reference>
<evidence type="ECO:0000313" key="2">
    <source>
        <dbReference type="Proteomes" id="UP000252139"/>
    </source>
</evidence>
<sequence>MQTPERIVSPNTPIIDGENLQLILKKTDLCFSSNNTLASEETLQEYTEINNNHDNSTSIKSISGAMEIISLDSTDFDEKITALAYQKNLFNKFIKFYRVYVDHTSFNSLFIHP</sequence>
<comment type="caution">
    <text evidence="1">The sequence shown here is derived from an EMBL/GenBank/DDBJ whole genome shotgun (WGS) entry which is preliminary data.</text>
</comment>
<dbReference type="AlphaFoldDB" id="A0A367K952"/>